<name>A0AAV7V5C7_PLEWA</name>
<reference evidence="2" key="1">
    <citation type="journal article" date="2022" name="bioRxiv">
        <title>Sequencing and chromosome-scale assembly of the giantPleurodeles waltlgenome.</title>
        <authorList>
            <person name="Brown T."/>
            <person name="Elewa A."/>
            <person name="Iarovenko S."/>
            <person name="Subramanian E."/>
            <person name="Araus A.J."/>
            <person name="Petzold A."/>
            <person name="Susuki M."/>
            <person name="Suzuki K.-i.T."/>
            <person name="Hayashi T."/>
            <person name="Toyoda A."/>
            <person name="Oliveira C."/>
            <person name="Osipova E."/>
            <person name="Leigh N.D."/>
            <person name="Simon A."/>
            <person name="Yun M.H."/>
        </authorList>
    </citation>
    <scope>NUCLEOTIDE SEQUENCE</scope>
    <source>
        <strain evidence="2">20211129_DDA</strain>
        <tissue evidence="2">Liver</tissue>
    </source>
</reference>
<comment type="caution">
    <text evidence="2">The sequence shown here is derived from an EMBL/GenBank/DDBJ whole genome shotgun (WGS) entry which is preliminary data.</text>
</comment>
<dbReference type="EMBL" id="JANPWB010000004">
    <property type="protein sequence ID" value="KAJ1195480.1"/>
    <property type="molecule type" value="Genomic_DNA"/>
</dbReference>
<evidence type="ECO:0000313" key="2">
    <source>
        <dbReference type="EMBL" id="KAJ1195480.1"/>
    </source>
</evidence>
<evidence type="ECO:0000313" key="3">
    <source>
        <dbReference type="Proteomes" id="UP001066276"/>
    </source>
</evidence>
<feature type="region of interest" description="Disordered" evidence="1">
    <location>
        <begin position="90"/>
        <end position="143"/>
    </location>
</feature>
<dbReference type="AlphaFoldDB" id="A0AAV7V5C7"/>
<organism evidence="2 3">
    <name type="scientific">Pleurodeles waltl</name>
    <name type="common">Iberian ribbed newt</name>
    <dbReference type="NCBI Taxonomy" id="8319"/>
    <lineage>
        <taxon>Eukaryota</taxon>
        <taxon>Metazoa</taxon>
        <taxon>Chordata</taxon>
        <taxon>Craniata</taxon>
        <taxon>Vertebrata</taxon>
        <taxon>Euteleostomi</taxon>
        <taxon>Amphibia</taxon>
        <taxon>Batrachia</taxon>
        <taxon>Caudata</taxon>
        <taxon>Salamandroidea</taxon>
        <taxon>Salamandridae</taxon>
        <taxon>Pleurodelinae</taxon>
        <taxon>Pleurodeles</taxon>
    </lineage>
</organism>
<protein>
    <submittedName>
        <fullName evidence="2">Uncharacterized protein</fullName>
    </submittedName>
</protein>
<keyword evidence="3" id="KW-1185">Reference proteome</keyword>
<dbReference type="Proteomes" id="UP001066276">
    <property type="component" value="Chromosome 2_2"/>
</dbReference>
<feature type="region of interest" description="Disordered" evidence="1">
    <location>
        <begin position="1"/>
        <end position="57"/>
    </location>
</feature>
<proteinExistence type="predicted"/>
<accession>A0AAV7V5C7</accession>
<sequence length="217" mass="23244">MLCKSSRGAGRGGAGGRADVAHSVLGRGRSGTHHGRLPEGPNSGWGTGPREHPLGSRSLSRRGVCALLTPPPVLQLPAESLVGCRSAAGRGAERQELPSWPRWAEKPNRTQRSAGNDRREVPPSAPGVGGGSCCGGPREGERASAEGGFPLHPPPRFWPRSGSLWPPPQLLRGEKDAAARTRGERTKAPEWTVANVIVSCQWLWSRLGEYLPEGWYY</sequence>
<evidence type="ECO:0000256" key="1">
    <source>
        <dbReference type="SAM" id="MobiDB-lite"/>
    </source>
</evidence>
<gene>
    <name evidence="2" type="ORF">NDU88_004760</name>
</gene>